<feature type="compositionally biased region" description="Basic and acidic residues" evidence="6">
    <location>
        <begin position="997"/>
        <end position="1012"/>
    </location>
</feature>
<comment type="subcellular location">
    <subcellularLocation>
        <location evidence="1">Secreted</location>
    </subcellularLocation>
</comment>
<dbReference type="STRING" id="764299.STRIC_1581"/>
<organism evidence="10 11">
    <name type="scientific">Streptococcus ictaluri 707-05</name>
    <dbReference type="NCBI Taxonomy" id="764299"/>
    <lineage>
        <taxon>Bacteria</taxon>
        <taxon>Bacillati</taxon>
        <taxon>Bacillota</taxon>
        <taxon>Bacilli</taxon>
        <taxon>Lactobacillales</taxon>
        <taxon>Streptococcaceae</taxon>
        <taxon>Streptococcus</taxon>
    </lineage>
</organism>
<evidence type="ECO:0000259" key="9">
    <source>
        <dbReference type="Pfam" id="PF18813"/>
    </source>
</evidence>
<dbReference type="Gene3D" id="3.40.1360.10">
    <property type="match status" value="1"/>
</dbReference>
<feature type="compositionally biased region" description="Acidic residues" evidence="6">
    <location>
        <begin position="603"/>
        <end position="612"/>
    </location>
</feature>
<evidence type="ECO:0000256" key="6">
    <source>
        <dbReference type="SAM" id="MobiDB-lite"/>
    </source>
</evidence>
<keyword evidence="4" id="KW-0106">Calcium</keyword>
<reference evidence="10 11" key="1">
    <citation type="journal article" date="2014" name="Int. J. Syst. Evol. Microbiol.">
        <title>Phylogenomics and the dynamic genome evolution of the genus Streptococcus.</title>
        <authorList>
            <consortium name="The Broad Institute Genome Sequencing Platform"/>
            <person name="Richards V.P."/>
            <person name="Palmer S.R."/>
            <person name="Pavinski Bitar P.D."/>
            <person name="Qin X."/>
            <person name="Weinstock G.M."/>
            <person name="Highlander S.K."/>
            <person name="Town C.D."/>
            <person name="Burne R.A."/>
            <person name="Stanhope M.J."/>
        </authorList>
    </citation>
    <scope>NUCLEOTIDE SEQUENCE [LARGE SCALE GENOMIC DNA]</scope>
    <source>
        <strain evidence="10 11">707-05</strain>
    </source>
</reference>
<feature type="coiled-coil region" evidence="5">
    <location>
        <begin position="928"/>
        <end position="955"/>
    </location>
</feature>
<dbReference type="GO" id="GO:0003697">
    <property type="term" value="F:single-stranded DNA binding"/>
    <property type="evidence" value="ECO:0007669"/>
    <property type="project" value="InterPro"/>
</dbReference>
<dbReference type="Pfam" id="PF13155">
    <property type="entry name" value="Toprim_2"/>
    <property type="match status" value="1"/>
</dbReference>
<dbReference type="eggNOG" id="COG4227">
    <property type="taxonomic scope" value="Bacteria"/>
</dbReference>
<feature type="compositionally biased region" description="Basic and acidic residues" evidence="6">
    <location>
        <begin position="585"/>
        <end position="602"/>
    </location>
</feature>
<dbReference type="Gene3D" id="1.10.10.2910">
    <property type="match status" value="1"/>
</dbReference>
<gene>
    <name evidence="10" type="ORF">STRIC_1581</name>
</gene>
<comment type="caution">
    <text evidence="10">The sequence shown here is derived from an EMBL/GenBank/DDBJ whole genome shotgun (WGS) entry which is preliminary data.</text>
</comment>
<name>G5K461_9STRE</name>
<evidence type="ECO:0000256" key="3">
    <source>
        <dbReference type="ARBA" id="ARBA00022729"/>
    </source>
</evidence>
<evidence type="ECO:0000256" key="4">
    <source>
        <dbReference type="ARBA" id="ARBA00022837"/>
    </source>
</evidence>
<proteinExistence type="predicted"/>
<dbReference type="Pfam" id="PF06114">
    <property type="entry name" value="Peptidase_M78"/>
    <property type="match status" value="1"/>
</dbReference>
<dbReference type="Pfam" id="PF18813">
    <property type="entry name" value="PBECR4"/>
    <property type="match status" value="1"/>
</dbReference>
<evidence type="ECO:0000256" key="1">
    <source>
        <dbReference type="ARBA" id="ARBA00004613"/>
    </source>
</evidence>
<protein>
    <submittedName>
        <fullName evidence="10">Uncharacterized protein</fullName>
    </submittedName>
</protein>
<keyword evidence="5" id="KW-0175">Coiled coil</keyword>
<sequence length="1012" mass="114299">MGTNTIDLVQVIQEELTGKKPSFRETVNFLETGQFESVTVTPIVREPFKHYLAPYEHHDFDLGRQYLKEERGLSDETIDFALASGSMSSATLKKGDYFEPVIIFKSFAEDGRMIGGSLQGIVENKVQHPERGRLKQIMKHSDGLAGFHLDIGTPKRLVFSEAPIDLLSYYELHKESLQNVRLVAMDGVKKGVISRYTADLLTDGQYSQTMPRESIRGAIDAINQTTRILNNNPNLITIAVDNDEAGRNFIKELQEDGIPITVDHPPRQENQEKMDWNDYLKQKKGLLKMPQTEGTQKAPDTIQGQTKKTENPFGDLPEESQEAAPLPNAQLKRSLNESSPIQTQSQSLLHFTISEAEKSIYKQGYHPISTKELNKLNRYASQIQENASWYQSELADSQVTYFYKNENQLQALQVSFKPEHYPHLIGLFAINENQTASKTLIDLVEGKGSYQNIMIANRGATFSKIQVLPDFKAVIDANSFIFDDLSEVERMNRLDLAKAIRTEDRDVLIAFRNVDGEFFPASLMKVTNKLESDLSIASNKVILGIVSEKDGQVNILSINNQYITDGGQALKDMIINRELEPIQTENLHKKDNQKTNYSKDSDGDGLTDDEEIALGTNPFSSDSDGDGAPDNVEKANGTDPTNASDNEMTRQQEANKRDFTLSEMIKAKNTAALNQHLQDGIKQYFDSDTYKQYLEGMAHFNNYSPRNIQLIMSQFPEASMVASFQEWKKRNGSVKKGEKAIYIQAPVAIIQKDKNGKPILNPETGEKETVTYFKPVPVFDISQVSPKEGKELNLPKVMGDIPEQLDKDCYQNVYRSLRDISQNNNNVPIRFRELGQEDGFYSPQTNEIVIKKGMSYERTLSTLIHEMAHSELHNKQSLTERFDGQLTRSTKELQAESIAYVVSSHLGFDTSQESFPYLASWSKEKDGLANLTAQLEIVQAEAKSLMERIDHQLAKYQRVTLDQEAKQTTKEELKKQAHPFYQSLAAAKTSRTQVTTQEKEASVKKDNRPTMP</sequence>
<dbReference type="AlphaFoldDB" id="G5K461"/>
<feature type="domain" description="IrrE N-terminal-like" evidence="7">
    <location>
        <begin position="827"/>
        <end position="900"/>
    </location>
</feature>
<evidence type="ECO:0000256" key="2">
    <source>
        <dbReference type="ARBA" id="ARBA00022525"/>
    </source>
</evidence>
<accession>G5K461</accession>
<dbReference type="eggNOG" id="COG0358">
    <property type="taxonomic scope" value="Bacteria"/>
</dbReference>
<evidence type="ECO:0000313" key="10">
    <source>
        <dbReference type="EMBL" id="EHI69048.1"/>
    </source>
</evidence>
<feature type="domain" description="N-terminal" evidence="8">
    <location>
        <begin position="687"/>
        <end position="779"/>
    </location>
</feature>
<feature type="domain" description="Phage-Barnase-EndoU-ColicinE5/D-RelE like nuclease 4" evidence="9">
    <location>
        <begin position="382"/>
        <end position="562"/>
    </location>
</feature>
<keyword evidence="11" id="KW-1185">Reference proteome</keyword>
<dbReference type="Pfam" id="PF08401">
    <property type="entry name" value="ArdcN"/>
    <property type="match status" value="1"/>
</dbReference>
<dbReference type="InterPro" id="IPR041420">
    <property type="entry name" value="PBECR4"/>
</dbReference>
<feature type="region of interest" description="Disordered" evidence="6">
    <location>
        <begin position="585"/>
        <end position="652"/>
    </location>
</feature>
<evidence type="ECO:0000313" key="11">
    <source>
        <dbReference type="Proteomes" id="UP000003330"/>
    </source>
</evidence>
<feature type="region of interest" description="Disordered" evidence="6">
    <location>
        <begin position="986"/>
        <end position="1012"/>
    </location>
</feature>
<dbReference type="Pfam" id="PF18884">
    <property type="entry name" value="TSP3_bac"/>
    <property type="match status" value="2"/>
</dbReference>
<evidence type="ECO:0000259" key="7">
    <source>
        <dbReference type="Pfam" id="PF06114"/>
    </source>
</evidence>
<dbReference type="InterPro" id="IPR013610">
    <property type="entry name" value="ArdC_N"/>
</dbReference>
<dbReference type="Proteomes" id="UP000003330">
    <property type="component" value="Unassembled WGS sequence"/>
</dbReference>
<feature type="region of interest" description="Disordered" evidence="6">
    <location>
        <begin position="288"/>
        <end position="322"/>
    </location>
</feature>
<dbReference type="InterPro" id="IPR010359">
    <property type="entry name" value="IrrE_HExxH"/>
</dbReference>
<evidence type="ECO:0000256" key="5">
    <source>
        <dbReference type="SAM" id="Coils"/>
    </source>
</evidence>
<keyword evidence="3" id="KW-0732">Signal</keyword>
<keyword evidence="2" id="KW-0964">Secreted</keyword>
<dbReference type="InterPro" id="IPR059100">
    <property type="entry name" value="TSP3_bac"/>
</dbReference>
<dbReference type="EMBL" id="AEUX02000007">
    <property type="protein sequence ID" value="EHI69048.1"/>
    <property type="molecule type" value="Genomic_DNA"/>
</dbReference>
<evidence type="ECO:0000259" key="8">
    <source>
        <dbReference type="Pfam" id="PF08401"/>
    </source>
</evidence>